<sequence length="137" mass="15416">MTQHDSSLSTGTGIRLTRRRSLSETNLHLAAIEEEQTEPEEEMDKKLFTQSAPCNSLARATGTLVRRCKSERVIRTCDVICTAQGIKLQDNRKKYQPKLDSLVAIAATPTSSNCNALLAKKALQYRNKTMERRRAYS</sequence>
<reference evidence="2" key="1">
    <citation type="submission" date="2017-03" db="EMBL/GenBank/DDBJ databases">
        <title>Phytopthora megakarya and P. palmivora, two closely related causual agents of cacao black pod achieved similar genome size and gene model numbers by different mechanisms.</title>
        <authorList>
            <person name="Ali S."/>
            <person name="Shao J."/>
            <person name="Larry D.J."/>
            <person name="Kronmiller B."/>
            <person name="Shen D."/>
            <person name="Strem M.D."/>
            <person name="Melnick R.L."/>
            <person name="Guiltinan M.J."/>
            <person name="Tyler B.M."/>
            <person name="Meinhardt L.W."/>
            <person name="Bailey B.A."/>
        </authorList>
    </citation>
    <scope>NUCLEOTIDE SEQUENCE [LARGE SCALE GENOMIC DNA]</scope>
    <source>
        <strain evidence="2">zdho120</strain>
    </source>
</reference>
<evidence type="ECO:0000313" key="1">
    <source>
        <dbReference type="EMBL" id="OWZ21871.1"/>
    </source>
</evidence>
<keyword evidence="2" id="KW-1185">Reference proteome</keyword>
<accession>A0A225WW81</accession>
<name>A0A225WW81_9STRA</name>
<dbReference type="AlphaFoldDB" id="A0A225WW81"/>
<evidence type="ECO:0000313" key="2">
    <source>
        <dbReference type="Proteomes" id="UP000198211"/>
    </source>
</evidence>
<organism evidence="1 2">
    <name type="scientific">Phytophthora megakarya</name>
    <dbReference type="NCBI Taxonomy" id="4795"/>
    <lineage>
        <taxon>Eukaryota</taxon>
        <taxon>Sar</taxon>
        <taxon>Stramenopiles</taxon>
        <taxon>Oomycota</taxon>
        <taxon>Peronosporomycetes</taxon>
        <taxon>Peronosporales</taxon>
        <taxon>Peronosporaceae</taxon>
        <taxon>Phytophthora</taxon>
    </lineage>
</organism>
<proteinExistence type="predicted"/>
<protein>
    <submittedName>
        <fullName evidence="1">Uncharacterized protein</fullName>
    </submittedName>
</protein>
<dbReference type="Proteomes" id="UP000198211">
    <property type="component" value="Unassembled WGS sequence"/>
</dbReference>
<comment type="caution">
    <text evidence="1">The sequence shown here is derived from an EMBL/GenBank/DDBJ whole genome shotgun (WGS) entry which is preliminary data.</text>
</comment>
<gene>
    <name evidence="1" type="ORF">PHMEG_0003526</name>
</gene>
<dbReference type="EMBL" id="NBNE01000181">
    <property type="protein sequence ID" value="OWZ21871.1"/>
    <property type="molecule type" value="Genomic_DNA"/>
</dbReference>
<dbReference type="OrthoDB" id="124655at2759"/>